<organism evidence="1 2">
    <name type="scientific">Cetraspora pellucida</name>
    <dbReference type="NCBI Taxonomy" id="1433469"/>
    <lineage>
        <taxon>Eukaryota</taxon>
        <taxon>Fungi</taxon>
        <taxon>Fungi incertae sedis</taxon>
        <taxon>Mucoromycota</taxon>
        <taxon>Glomeromycotina</taxon>
        <taxon>Glomeromycetes</taxon>
        <taxon>Diversisporales</taxon>
        <taxon>Gigasporaceae</taxon>
        <taxon>Cetraspora</taxon>
    </lineage>
</organism>
<sequence>MSRKTPKKFAIQDSGLSNYTTKLMNNHLISHPQPRPDIYLLRSFCASMGVVEKKPKL</sequence>
<accession>A0A9N9ALU0</accession>
<protein>
    <submittedName>
        <fullName evidence="1">4358_t:CDS:1</fullName>
    </submittedName>
</protein>
<keyword evidence="2" id="KW-1185">Reference proteome</keyword>
<comment type="caution">
    <text evidence="1">The sequence shown here is derived from an EMBL/GenBank/DDBJ whole genome shotgun (WGS) entry which is preliminary data.</text>
</comment>
<evidence type="ECO:0000313" key="2">
    <source>
        <dbReference type="Proteomes" id="UP000789759"/>
    </source>
</evidence>
<proteinExistence type="predicted"/>
<name>A0A9N9ALU0_9GLOM</name>
<reference evidence="1" key="1">
    <citation type="submission" date="2021-06" db="EMBL/GenBank/DDBJ databases">
        <authorList>
            <person name="Kallberg Y."/>
            <person name="Tangrot J."/>
            <person name="Rosling A."/>
        </authorList>
    </citation>
    <scope>NUCLEOTIDE SEQUENCE</scope>
    <source>
        <strain evidence="1">FL966</strain>
    </source>
</reference>
<dbReference type="AlphaFoldDB" id="A0A9N9ALU0"/>
<dbReference type="EMBL" id="CAJVQA010002057">
    <property type="protein sequence ID" value="CAG8535203.1"/>
    <property type="molecule type" value="Genomic_DNA"/>
</dbReference>
<gene>
    <name evidence="1" type="ORF">CPELLU_LOCUS4036</name>
</gene>
<evidence type="ECO:0000313" key="1">
    <source>
        <dbReference type="EMBL" id="CAG8535203.1"/>
    </source>
</evidence>
<dbReference type="Proteomes" id="UP000789759">
    <property type="component" value="Unassembled WGS sequence"/>
</dbReference>